<organism evidence="1 2">
    <name type="scientific">Desulfosporosinus fructosivorans</name>
    <dbReference type="NCBI Taxonomy" id="2018669"/>
    <lineage>
        <taxon>Bacteria</taxon>
        <taxon>Bacillati</taxon>
        <taxon>Bacillota</taxon>
        <taxon>Clostridia</taxon>
        <taxon>Eubacteriales</taxon>
        <taxon>Desulfitobacteriaceae</taxon>
        <taxon>Desulfosporosinus</taxon>
    </lineage>
</organism>
<name>A0A4Z0R771_9FIRM</name>
<keyword evidence="1" id="KW-0255">Endonuclease</keyword>
<dbReference type="GO" id="GO:0004519">
    <property type="term" value="F:endonuclease activity"/>
    <property type="evidence" value="ECO:0007669"/>
    <property type="project" value="UniProtKB-KW"/>
</dbReference>
<dbReference type="OrthoDB" id="9154548at2"/>
<dbReference type="Proteomes" id="UP000298460">
    <property type="component" value="Unassembled WGS sequence"/>
</dbReference>
<comment type="caution">
    <text evidence="1">The sequence shown here is derived from an EMBL/GenBank/DDBJ whole genome shotgun (WGS) entry which is preliminary data.</text>
</comment>
<gene>
    <name evidence="1" type="ORF">E4K67_12185</name>
</gene>
<proteinExistence type="predicted"/>
<accession>A0A4Z0R771</accession>
<protein>
    <submittedName>
        <fullName evidence="1">HNH endonuclease</fullName>
    </submittedName>
</protein>
<keyword evidence="2" id="KW-1185">Reference proteome</keyword>
<dbReference type="AlphaFoldDB" id="A0A4Z0R771"/>
<dbReference type="RefSeq" id="WP_135547085.1">
    <property type="nucleotide sequence ID" value="NZ_SPQQ01000004.1"/>
</dbReference>
<reference evidence="1 2" key="1">
    <citation type="submission" date="2019-03" db="EMBL/GenBank/DDBJ databases">
        <title>Draft Genome Sequence of Desulfosporosinus fructosivorans Strain 63.6F, Isolated from Marine Sediment in the Baltic Sea.</title>
        <authorList>
            <person name="Hausmann B."/>
            <person name="Vandieken V."/>
            <person name="Pjevac P."/>
            <person name="Schreck K."/>
            <person name="Herbold C.W."/>
            <person name="Loy A."/>
        </authorList>
    </citation>
    <scope>NUCLEOTIDE SEQUENCE [LARGE SCALE GENOMIC DNA]</scope>
    <source>
        <strain evidence="1 2">63.6F</strain>
    </source>
</reference>
<evidence type="ECO:0000313" key="2">
    <source>
        <dbReference type="Proteomes" id="UP000298460"/>
    </source>
</evidence>
<keyword evidence="1" id="KW-0540">Nuclease</keyword>
<evidence type="ECO:0000313" key="1">
    <source>
        <dbReference type="EMBL" id="TGE37506.1"/>
    </source>
</evidence>
<keyword evidence="1" id="KW-0378">Hydrolase</keyword>
<dbReference type="EMBL" id="SPQQ01000004">
    <property type="protein sequence ID" value="TGE37506.1"/>
    <property type="molecule type" value="Genomic_DNA"/>
</dbReference>
<sequence>MNRTPPVGVRRELRREVRFGCPVPECGNPYLSWHHFDPPWNERQHHEPSGMIALCSEHHAKADSGAFTKGQLRDLKETSAQRELAVSGKFDWMRNSILAVVGGNFFFETPIIFEFKGQPAIWFNRDDNGYLLLNVKMLTSAREPRVTIEDNFWLSIGSPDDLECPPSGKLLKVKYTNSDELKIEFVELESEEAVKKRYPETSPEQWGIAFPITAVEVFEKVGGTDFEFGPRGTRLMGGNMKNCFIRNCRVGLGVG</sequence>